<organism evidence="5 6">
    <name type="scientific">Saccharopolyspora mangrovi</name>
    <dbReference type="NCBI Taxonomy" id="3082379"/>
    <lineage>
        <taxon>Bacteria</taxon>
        <taxon>Bacillati</taxon>
        <taxon>Actinomycetota</taxon>
        <taxon>Actinomycetes</taxon>
        <taxon>Pseudonocardiales</taxon>
        <taxon>Pseudonocardiaceae</taxon>
        <taxon>Saccharopolyspora</taxon>
    </lineage>
</organism>
<protein>
    <submittedName>
        <fullName evidence="5">HK97 family phage prohead protease</fullName>
    </submittedName>
</protein>
<keyword evidence="3" id="KW-0378">Hydrolase</keyword>
<keyword evidence="2 5" id="KW-0645">Protease</keyword>
<evidence type="ECO:0000259" key="4">
    <source>
        <dbReference type="Pfam" id="PF04586"/>
    </source>
</evidence>
<dbReference type="EMBL" id="JAWLNX010000004">
    <property type="protein sequence ID" value="MEB3367410.1"/>
    <property type="molecule type" value="Genomic_DNA"/>
</dbReference>
<dbReference type="RefSeq" id="WP_324264961.1">
    <property type="nucleotide sequence ID" value="NZ_JAWLNX010000004.1"/>
</dbReference>
<evidence type="ECO:0000256" key="2">
    <source>
        <dbReference type="ARBA" id="ARBA00022670"/>
    </source>
</evidence>
<dbReference type="Proteomes" id="UP001327093">
    <property type="component" value="Unassembled WGS sequence"/>
</dbReference>
<proteinExistence type="predicted"/>
<evidence type="ECO:0000256" key="1">
    <source>
        <dbReference type="ARBA" id="ARBA00022612"/>
    </source>
</evidence>
<evidence type="ECO:0000313" key="6">
    <source>
        <dbReference type="Proteomes" id="UP001327093"/>
    </source>
</evidence>
<dbReference type="GO" id="GO:0006508">
    <property type="term" value="P:proteolysis"/>
    <property type="evidence" value="ECO:0007669"/>
    <property type="project" value="UniProtKB-KW"/>
</dbReference>
<evidence type="ECO:0000313" key="5">
    <source>
        <dbReference type="EMBL" id="MEB3367410.1"/>
    </source>
</evidence>
<accession>A0ABU6A7Q4</accession>
<evidence type="ECO:0000256" key="3">
    <source>
        <dbReference type="ARBA" id="ARBA00022801"/>
    </source>
</evidence>
<feature type="domain" description="Prohead serine protease" evidence="4">
    <location>
        <begin position="68"/>
        <end position="144"/>
    </location>
</feature>
<reference evidence="5 6" key="1">
    <citation type="submission" date="2023-10" db="EMBL/GenBank/DDBJ databases">
        <title>Saccharopolyspora sp. nov., isolated from mangrove soil.</title>
        <authorList>
            <person name="Lu Y."/>
            <person name="Liu W."/>
        </authorList>
    </citation>
    <scope>NUCLEOTIDE SEQUENCE [LARGE SCALE GENOMIC DNA]</scope>
    <source>
        <strain evidence="5 6">S2-29</strain>
    </source>
</reference>
<keyword evidence="1" id="KW-1188">Viral release from host cell</keyword>
<keyword evidence="6" id="KW-1185">Reference proteome</keyword>
<gene>
    <name evidence="5" type="ORF">R4I43_08320</name>
</gene>
<comment type="caution">
    <text evidence="5">The sequence shown here is derived from an EMBL/GenBank/DDBJ whole genome shotgun (WGS) entry which is preliminary data.</text>
</comment>
<dbReference type="Pfam" id="PF04586">
    <property type="entry name" value="Peptidase_S78"/>
    <property type="match status" value="1"/>
</dbReference>
<dbReference type="GO" id="GO:0008233">
    <property type="term" value="F:peptidase activity"/>
    <property type="evidence" value="ECO:0007669"/>
    <property type="project" value="UniProtKB-KW"/>
</dbReference>
<name>A0ABU6A7Q4_9PSEU</name>
<sequence>MAMETKALGHVEVKDGDRGVVEAVFSKFNVRDLDGDVTLKEAFIPESRVKISSYNHGSWESGQLPVGVGTIEVRDDCAVLKGKFFMNTSAGRETFEAVKGLGDLAEWSYGFVVADAEFEEFEGKHSRILKKVNVFEISPVLKGAGIGTGTLDIKSAGASFTGQCEQVLTELESLTGRGAEILVKRREEGKGLGGESRELLTKIDGELETLKGLLFEPAPEPESDEEEADDEYKQEFIREHLRHIASQHGLA</sequence>
<dbReference type="InterPro" id="IPR054613">
    <property type="entry name" value="Peptidase_S78_dom"/>
</dbReference>